<protein>
    <submittedName>
        <fullName evidence="1">Uncharacterized protein</fullName>
    </submittedName>
</protein>
<proteinExistence type="predicted"/>
<organism evidence="1 2">
    <name type="scientific">Melastoma candidum</name>
    <dbReference type="NCBI Taxonomy" id="119954"/>
    <lineage>
        <taxon>Eukaryota</taxon>
        <taxon>Viridiplantae</taxon>
        <taxon>Streptophyta</taxon>
        <taxon>Embryophyta</taxon>
        <taxon>Tracheophyta</taxon>
        <taxon>Spermatophyta</taxon>
        <taxon>Magnoliopsida</taxon>
        <taxon>eudicotyledons</taxon>
        <taxon>Gunneridae</taxon>
        <taxon>Pentapetalae</taxon>
        <taxon>rosids</taxon>
        <taxon>malvids</taxon>
        <taxon>Myrtales</taxon>
        <taxon>Melastomataceae</taxon>
        <taxon>Melastomatoideae</taxon>
        <taxon>Melastomateae</taxon>
        <taxon>Melastoma</taxon>
    </lineage>
</organism>
<dbReference type="Proteomes" id="UP001057402">
    <property type="component" value="Chromosome 2"/>
</dbReference>
<sequence length="98" mass="10875">MSHVVMGLSAAFTWMSLESYIVFYGPTASYMSLPFQLDFKWALKVSRVAISRNGSVGWRFSVNSTLQLHAAPQIILSNLPLPRRSILRSGEIGSIPNC</sequence>
<comment type="caution">
    <text evidence="1">The sequence shown here is derived from an EMBL/GenBank/DDBJ whole genome shotgun (WGS) entry which is preliminary data.</text>
</comment>
<evidence type="ECO:0000313" key="2">
    <source>
        <dbReference type="Proteomes" id="UP001057402"/>
    </source>
</evidence>
<dbReference type="EMBL" id="CM042881">
    <property type="protein sequence ID" value="KAI4387531.1"/>
    <property type="molecule type" value="Genomic_DNA"/>
</dbReference>
<accession>A0ACB9SBV4</accession>
<reference evidence="2" key="1">
    <citation type="journal article" date="2023" name="Front. Plant Sci.">
        <title>Chromosomal-level genome assembly of Melastoma candidum provides insights into trichome evolution.</title>
        <authorList>
            <person name="Zhong Y."/>
            <person name="Wu W."/>
            <person name="Sun C."/>
            <person name="Zou P."/>
            <person name="Liu Y."/>
            <person name="Dai S."/>
            <person name="Zhou R."/>
        </authorList>
    </citation>
    <scope>NUCLEOTIDE SEQUENCE [LARGE SCALE GENOMIC DNA]</scope>
</reference>
<gene>
    <name evidence="1" type="ORF">MLD38_005357</name>
</gene>
<name>A0ACB9SBV4_9MYRT</name>
<keyword evidence="2" id="KW-1185">Reference proteome</keyword>
<evidence type="ECO:0000313" key="1">
    <source>
        <dbReference type="EMBL" id="KAI4387531.1"/>
    </source>
</evidence>